<keyword evidence="5 11" id="KW-0812">Transmembrane</keyword>
<feature type="transmembrane region" description="Helical" evidence="11">
    <location>
        <begin position="206"/>
        <end position="223"/>
    </location>
</feature>
<keyword evidence="8" id="KW-0406">Ion transport</keyword>
<dbReference type="RefSeq" id="WP_188881716.1">
    <property type="nucleotide sequence ID" value="NZ_BMOY01000014.1"/>
</dbReference>
<accession>A0A917K7Y0</accession>
<organism evidence="13 14">
    <name type="scientific">Alicyclobacillus cellulosilyticus</name>
    <dbReference type="NCBI Taxonomy" id="1003997"/>
    <lineage>
        <taxon>Bacteria</taxon>
        <taxon>Bacillati</taxon>
        <taxon>Bacillota</taxon>
        <taxon>Bacilli</taxon>
        <taxon>Bacillales</taxon>
        <taxon>Alicyclobacillaceae</taxon>
        <taxon>Alicyclobacillus</taxon>
    </lineage>
</organism>
<comment type="subcellular location">
    <subcellularLocation>
        <location evidence="1">Membrane</location>
        <topology evidence="1">Multi-pass membrane protein</topology>
    </subcellularLocation>
</comment>
<proteinExistence type="inferred from homology"/>
<dbReference type="AlphaFoldDB" id="A0A917K7Y0"/>
<feature type="transmembrane region" description="Helical" evidence="11">
    <location>
        <begin position="342"/>
        <end position="362"/>
    </location>
</feature>
<evidence type="ECO:0000256" key="8">
    <source>
        <dbReference type="ARBA" id="ARBA00023065"/>
    </source>
</evidence>
<evidence type="ECO:0000256" key="5">
    <source>
        <dbReference type="ARBA" id="ARBA00022692"/>
    </source>
</evidence>
<dbReference type="GO" id="GO:0006814">
    <property type="term" value="P:sodium ion transport"/>
    <property type="evidence" value="ECO:0007669"/>
    <property type="project" value="UniProtKB-KW"/>
</dbReference>
<evidence type="ECO:0000256" key="10">
    <source>
        <dbReference type="ARBA" id="ARBA00023201"/>
    </source>
</evidence>
<evidence type="ECO:0000256" key="1">
    <source>
        <dbReference type="ARBA" id="ARBA00004141"/>
    </source>
</evidence>
<feature type="domain" description="Cation/H+ exchanger transmembrane" evidence="12">
    <location>
        <begin position="14"/>
        <end position="363"/>
    </location>
</feature>
<keyword evidence="7" id="KW-0915">Sodium</keyword>
<dbReference type="Proteomes" id="UP000637695">
    <property type="component" value="Unassembled WGS sequence"/>
</dbReference>
<dbReference type="GO" id="GO:1902600">
    <property type="term" value="P:proton transmembrane transport"/>
    <property type="evidence" value="ECO:0007669"/>
    <property type="project" value="InterPro"/>
</dbReference>
<evidence type="ECO:0000313" key="13">
    <source>
        <dbReference type="EMBL" id="GGJ03962.1"/>
    </source>
</evidence>
<dbReference type="GO" id="GO:0016020">
    <property type="term" value="C:membrane"/>
    <property type="evidence" value="ECO:0007669"/>
    <property type="project" value="UniProtKB-SubCell"/>
</dbReference>
<keyword evidence="4" id="KW-0050">Antiport</keyword>
<feature type="transmembrane region" description="Helical" evidence="11">
    <location>
        <begin position="50"/>
        <end position="68"/>
    </location>
</feature>
<protein>
    <submittedName>
        <fullName evidence="13">Potassium transporter Kef</fullName>
    </submittedName>
</protein>
<evidence type="ECO:0000259" key="12">
    <source>
        <dbReference type="Pfam" id="PF00999"/>
    </source>
</evidence>
<dbReference type="InterPro" id="IPR006153">
    <property type="entry name" value="Cation/H_exchanger_TM"/>
</dbReference>
<keyword evidence="9 11" id="KW-0472">Membrane</keyword>
<reference evidence="13" key="1">
    <citation type="journal article" date="2014" name="Int. J. Syst. Evol. Microbiol.">
        <title>Complete genome sequence of Corynebacterium casei LMG S-19264T (=DSM 44701T), isolated from a smear-ripened cheese.</title>
        <authorList>
            <consortium name="US DOE Joint Genome Institute (JGI-PGF)"/>
            <person name="Walter F."/>
            <person name="Albersmeier A."/>
            <person name="Kalinowski J."/>
            <person name="Ruckert C."/>
        </authorList>
    </citation>
    <scope>NUCLEOTIDE SEQUENCE</scope>
    <source>
        <strain evidence="13">JCM 18487</strain>
    </source>
</reference>
<keyword evidence="10" id="KW-0739">Sodium transport</keyword>
<keyword evidence="14" id="KW-1185">Reference proteome</keyword>
<evidence type="ECO:0000256" key="2">
    <source>
        <dbReference type="ARBA" id="ARBA00005551"/>
    </source>
</evidence>
<feature type="transmembrane region" description="Helical" evidence="11">
    <location>
        <begin position="252"/>
        <end position="271"/>
    </location>
</feature>
<name>A0A917K7Y0_9BACL</name>
<evidence type="ECO:0000256" key="4">
    <source>
        <dbReference type="ARBA" id="ARBA00022449"/>
    </source>
</evidence>
<dbReference type="PANTHER" id="PTHR43562:SF3">
    <property type="entry name" value="SODIUM ION_PROTON EXCHANGER (EUROFUNG)"/>
    <property type="match status" value="1"/>
</dbReference>
<feature type="transmembrane region" description="Helical" evidence="11">
    <location>
        <begin position="277"/>
        <end position="294"/>
    </location>
</feature>
<feature type="transmembrane region" description="Helical" evidence="11">
    <location>
        <begin position="80"/>
        <end position="103"/>
    </location>
</feature>
<dbReference type="Gene3D" id="1.20.1530.20">
    <property type="match status" value="1"/>
</dbReference>
<evidence type="ECO:0000256" key="11">
    <source>
        <dbReference type="SAM" id="Phobius"/>
    </source>
</evidence>
<reference evidence="13" key="2">
    <citation type="submission" date="2020-09" db="EMBL/GenBank/DDBJ databases">
        <authorList>
            <person name="Sun Q."/>
            <person name="Ohkuma M."/>
        </authorList>
    </citation>
    <scope>NUCLEOTIDE SEQUENCE</scope>
    <source>
        <strain evidence="13">JCM 18487</strain>
    </source>
</reference>
<dbReference type="PANTHER" id="PTHR43562">
    <property type="entry name" value="NAPA-TYPE SODIUM/HYDROGEN ANTIPORTER"/>
    <property type="match status" value="1"/>
</dbReference>
<evidence type="ECO:0000256" key="9">
    <source>
        <dbReference type="ARBA" id="ARBA00023136"/>
    </source>
</evidence>
<gene>
    <name evidence="13" type="ORF">GCM10010885_11490</name>
</gene>
<feature type="transmembrane region" description="Helical" evidence="11">
    <location>
        <begin position="145"/>
        <end position="165"/>
    </location>
</feature>
<keyword evidence="6 11" id="KW-1133">Transmembrane helix</keyword>
<feature type="transmembrane region" description="Helical" evidence="11">
    <location>
        <begin position="171"/>
        <end position="194"/>
    </location>
</feature>
<evidence type="ECO:0000256" key="3">
    <source>
        <dbReference type="ARBA" id="ARBA00022448"/>
    </source>
</evidence>
<comment type="caution">
    <text evidence="13">The sequence shown here is derived from an EMBL/GenBank/DDBJ whole genome shotgun (WGS) entry which is preliminary data.</text>
</comment>
<keyword evidence="3" id="KW-0813">Transport</keyword>
<comment type="similarity">
    <text evidence="2">Belongs to the monovalent cation:proton antiporter 2 (CPA2) transporter (TC 2.A.37) family.</text>
</comment>
<evidence type="ECO:0000256" key="7">
    <source>
        <dbReference type="ARBA" id="ARBA00023053"/>
    </source>
</evidence>
<feature type="transmembrane region" description="Helical" evidence="11">
    <location>
        <begin position="115"/>
        <end position="133"/>
    </location>
</feature>
<sequence>MDNVWLTAWVWMGLALLASLLSLRLGVSVALMEILIGMAAGNIWHLQPNVWINFLASFGSLLLTFLAGSEIDPHAFRKHWRASVVIGVASFLLPFLGALAYAYFVAGWSLASAKLAGIALSTTSVAVVYAVMVETGLNRTDIGKAILAACFVTDLGTVLALGILFAGFSPWMLGFIAVTVVVLPLLPRVCGWGFRRLGGKTQEVEMKGVFLILFGLGALATAAGSEAVLPAYLAGLVLAGTLLRYPEVARRLRSLAFALLTPFYFLKAGLYVSLPDVWHNAWLILIFFGVKMVTKIMGVRPLASMLGYAAREANYTTLLMATGLTFGTISSLYGLSHHIITQAQYTVLVTVVILSALVPTMVAQTWFQPRSRVDAAIEPRG</sequence>
<dbReference type="EMBL" id="BMOY01000014">
    <property type="protein sequence ID" value="GGJ03962.1"/>
    <property type="molecule type" value="Genomic_DNA"/>
</dbReference>
<feature type="transmembrane region" description="Helical" evidence="11">
    <location>
        <begin position="315"/>
        <end position="336"/>
    </location>
</feature>
<dbReference type="GO" id="GO:0015297">
    <property type="term" value="F:antiporter activity"/>
    <property type="evidence" value="ECO:0007669"/>
    <property type="project" value="UniProtKB-KW"/>
</dbReference>
<dbReference type="InterPro" id="IPR038770">
    <property type="entry name" value="Na+/solute_symporter_sf"/>
</dbReference>
<evidence type="ECO:0000313" key="14">
    <source>
        <dbReference type="Proteomes" id="UP000637695"/>
    </source>
</evidence>
<dbReference type="Pfam" id="PF00999">
    <property type="entry name" value="Na_H_Exchanger"/>
    <property type="match status" value="1"/>
</dbReference>
<evidence type="ECO:0000256" key="6">
    <source>
        <dbReference type="ARBA" id="ARBA00022989"/>
    </source>
</evidence>